<reference evidence="3 4" key="1">
    <citation type="journal article" date="2019" name="Int. J. Syst. Evol. Microbiol.">
        <title>The Global Catalogue of Microorganisms (GCM) 10K type strain sequencing project: providing services to taxonomists for standard genome sequencing and annotation.</title>
        <authorList>
            <consortium name="The Broad Institute Genomics Platform"/>
            <consortium name="The Broad Institute Genome Sequencing Center for Infectious Disease"/>
            <person name="Wu L."/>
            <person name="Ma J."/>
        </authorList>
    </citation>
    <scope>NUCLEOTIDE SEQUENCE [LARGE SCALE GENOMIC DNA]</scope>
    <source>
        <strain evidence="3 4">JCM 15900</strain>
    </source>
</reference>
<proteinExistence type="inferred from homology"/>
<evidence type="ECO:0000256" key="1">
    <source>
        <dbReference type="ARBA" id="ARBA00010613"/>
    </source>
</evidence>
<dbReference type="PROSITE" id="PS01227">
    <property type="entry name" value="UPF0012"/>
    <property type="match status" value="1"/>
</dbReference>
<comment type="caution">
    <text evidence="3">The sequence shown here is derived from an EMBL/GenBank/DDBJ whole genome shotgun (WGS) entry which is preliminary data.</text>
</comment>
<sequence length="265" mass="28161">MRVAISQFGASRTIAENTARIVSDAHRAGEAGASLMVCPEASMIRLPDKDESLVGRVEPVEGSFGTGLALASEETGVTIVAGGFTPGDASRVKNTLFVASGGRIIATYDKIHLYDAFSDKESDKVLAGPVEPVTVDVEGVRIGLATCYDLRFPELFRDLADRGSLLVAVPTAWVKGPLKEEHWLTLLRARAIENSFFIVGSGEAGVRSIGRSAAFDPMGLQLTDLGAGDGFGVVDMDIGKVAETRRANPSVHNRRYAVLPRSGDE</sequence>
<comment type="similarity">
    <text evidence="1">Belongs to the carbon-nitrogen hydrolase superfamily. NIT1/NIT2 family.</text>
</comment>
<dbReference type="GO" id="GO:0016787">
    <property type="term" value="F:hydrolase activity"/>
    <property type="evidence" value="ECO:0007669"/>
    <property type="project" value="UniProtKB-KW"/>
</dbReference>
<dbReference type="PROSITE" id="PS50263">
    <property type="entry name" value="CN_HYDROLASE"/>
    <property type="match status" value="1"/>
</dbReference>
<accession>A0ABN2WZM0</accession>
<dbReference type="Pfam" id="PF00795">
    <property type="entry name" value="CN_hydrolase"/>
    <property type="match status" value="1"/>
</dbReference>
<dbReference type="CDD" id="cd07581">
    <property type="entry name" value="nitrilase_3"/>
    <property type="match status" value="1"/>
</dbReference>
<dbReference type="InterPro" id="IPR003010">
    <property type="entry name" value="C-N_Hydrolase"/>
</dbReference>
<evidence type="ECO:0000313" key="4">
    <source>
        <dbReference type="Proteomes" id="UP001500984"/>
    </source>
</evidence>
<dbReference type="PANTHER" id="PTHR23088:SF27">
    <property type="entry name" value="DEAMINATED GLUTATHIONE AMIDASE"/>
    <property type="match status" value="1"/>
</dbReference>
<dbReference type="SUPFAM" id="SSF56317">
    <property type="entry name" value="Carbon-nitrogen hydrolase"/>
    <property type="match status" value="1"/>
</dbReference>
<evidence type="ECO:0000259" key="2">
    <source>
        <dbReference type="PROSITE" id="PS50263"/>
    </source>
</evidence>
<name>A0ABN2WZM0_9MICO</name>
<gene>
    <name evidence="3" type="ORF">GCM10009823_25890</name>
</gene>
<dbReference type="Proteomes" id="UP001500984">
    <property type="component" value="Unassembled WGS sequence"/>
</dbReference>
<dbReference type="InterPro" id="IPR001110">
    <property type="entry name" value="UPF0012_CS"/>
</dbReference>
<dbReference type="Gene3D" id="3.60.110.10">
    <property type="entry name" value="Carbon-nitrogen hydrolase"/>
    <property type="match status" value="1"/>
</dbReference>
<keyword evidence="4" id="KW-1185">Reference proteome</keyword>
<dbReference type="PANTHER" id="PTHR23088">
    <property type="entry name" value="NITRILASE-RELATED"/>
    <property type="match status" value="1"/>
</dbReference>
<dbReference type="InterPro" id="IPR036526">
    <property type="entry name" value="C-N_Hydrolase_sf"/>
</dbReference>
<organism evidence="3 4">
    <name type="scientific">Brevibacterium salitolerans</name>
    <dbReference type="NCBI Taxonomy" id="1403566"/>
    <lineage>
        <taxon>Bacteria</taxon>
        <taxon>Bacillati</taxon>
        <taxon>Actinomycetota</taxon>
        <taxon>Actinomycetes</taxon>
        <taxon>Micrococcales</taxon>
        <taxon>Brevibacteriaceae</taxon>
        <taxon>Brevibacterium</taxon>
    </lineage>
</organism>
<protein>
    <submittedName>
        <fullName evidence="3">Carbon-nitrogen hydrolase family protein</fullName>
    </submittedName>
</protein>
<evidence type="ECO:0000313" key="3">
    <source>
        <dbReference type="EMBL" id="GAA2102399.1"/>
    </source>
</evidence>
<keyword evidence="3" id="KW-0378">Hydrolase</keyword>
<dbReference type="EMBL" id="BAAAPZ010000012">
    <property type="protein sequence ID" value="GAA2102399.1"/>
    <property type="molecule type" value="Genomic_DNA"/>
</dbReference>
<feature type="domain" description="CN hydrolase" evidence="2">
    <location>
        <begin position="1"/>
        <end position="238"/>
    </location>
</feature>